<evidence type="ECO:0000256" key="1">
    <source>
        <dbReference type="SAM" id="MobiDB-lite"/>
    </source>
</evidence>
<feature type="compositionally biased region" description="Low complexity" evidence="1">
    <location>
        <begin position="676"/>
        <end position="686"/>
    </location>
</feature>
<feature type="compositionally biased region" description="Low complexity" evidence="1">
    <location>
        <begin position="172"/>
        <end position="186"/>
    </location>
</feature>
<feature type="compositionally biased region" description="Low complexity" evidence="1">
    <location>
        <begin position="18"/>
        <end position="29"/>
    </location>
</feature>
<keyword evidence="3" id="KW-1185">Reference proteome</keyword>
<evidence type="ECO:0000313" key="3">
    <source>
        <dbReference type="Proteomes" id="UP000811619"/>
    </source>
</evidence>
<dbReference type="Proteomes" id="UP000811619">
    <property type="component" value="Unassembled WGS sequence"/>
</dbReference>
<dbReference type="OrthoDB" id="5234071at2759"/>
<accession>A0A8K0J4U4</accession>
<feature type="compositionally biased region" description="Polar residues" evidence="1">
    <location>
        <begin position="257"/>
        <end position="269"/>
    </location>
</feature>
<feature type="compositionally biased region" description="Polar residues" evidence="1">
    <location>
        <begin position="421"/>
        <end position="434"/>
    </location>
</feature>
<feature type="compositionally biased region" description="Basic and acidic residues" evidence="1">
    <location>
        <begin position="494"/>
        <end position="506"/>
    </location>
</feature>
<dbReference type="EMBL" id="SRPY01000407">
    <property type="protein sequence ID" value="KAG5924731.1"/>
    <property type="molecule type" value="Genomic_DNA"/>
</dbReference>
<reference evidence="2" key="1">
    <citation type="journal article" date="2020" name="bioRxiv">
        <title>Whole genome comparisons of ergot fungi reveals the divergence and evolution of species within the genus Claviceps are the result of varying mechanisms driving genome evolution and host range expansion.</title>
        <authorList>
            <person name="Wyka S.A."/>
            <person name="Mondo S.J."/>
            <person name="Liu M."/>
            <person name="Dettman J."/>
            <person name="Nalam V."/>
            <person name="Broders K.D."/>
        </authorList>
    </citation>
    <scope>NUCLEOTIDE SEQUENCE</scope>
    <source>
        <strain evidence="2">CCC 489</strain>
    </source>
</reference>
<sequence length="734" mass="77283">MVSFFGLKLGSDRKKSQTKTQVKTPVKTSHTLNSNDLNVISEDQSFDPPLSPPQFTPSAARPGTANSMRDSSNWRAVFKNRSMTSSMVDLAGPRRRQPSVGSLRCAASDMNLRSSTALPAALGGGGGGVRPGIPSRPATSNKADWVNPLDVHFCKDSARSPLGTPHEPKPSPLAASPAQKAKSSPGARKRLPASPGLASNEAGDGGKDKGYASLDHAPQSGESHVIRNGYPSPPQSDRNSERAFSPVHCANSDGGVASSNKRNPSSSLRQVELPGAKPLPSPDVSLPGTSEERKVVPVIRTVPVRRETIAFHQPRGRSLTMEFEREQLSAMTQPPKEGFSGNFADFDFGESVTKIARSTSVQADRSSPKGGARCNASPIFGKDAFLSPMTHVSPSREQIYAAQQSESERSMAMPPASPAPTQASDDQITSSSLIDQLPEPPRESIRRPGSPSSAAPDVHRKPSQGFLSSRFHSDMSSRAPPPRPLQPVTAARESTYRLEAEARSPWDPRPGNGSSSSDVREEMPPSMAEVIPPSSPFTRRPLEGKFGVSNGLPRGRRPEPPPQEAPAKSALDNEEGEELWPVVRPVVKEVGRSALRQSALPAPLTPSPARMSHFASPGASPGASPLGSPLASPLASSLGSPLASPLGSPLGSTGASTSPSGTAPRLPSPTFTSLAEFMSSPGSFSFEFEEQLNPPTMGGSTSMSRQPSTSAVGNARRAKAQQAPSTPTLATLPS</sequence>
<evidence type="ECO:0000313" key="2">
    <source>
        <dbReference type="EMBL" id="KAG5924731.1"/>
    </source>
</evidence>
<feature type="compositionally biased region" description="Polar residues" evidence="1">
    <location>
        <begin position="30"/>
        <end position="43"/>
    </location>
</feature>
<name>A0A8K0J4U4_9HYPO</name>
<feature type="compositionally biased region" description="Polar residues" evidence="1">
    <location>
        <begin position="390"/>
        <end position="405"/>
    </location>
</feature>
<proteinExistence type="predicted"/>
<protein>
    <submittedName>
        <fullName evidence="2">Uncharacterized protein</fullName>
    </submittedName>
</protein>
<comment type="caution">
    <text evidence="2">The sequence shown here is derived from an EMBL/GenBank/DDBJ whole genome shotgun (WGS) entry which is preliminary data.</text>
</comment>
<feature type="compositionally biased region" description="Polar residues" evidence="1">
    <location>
        <begin position="722"/>
        <end position="734"/>
    </location>
</feature>
<feature type="region of interest" description="Disordered" evidence="1">
    <location>
        <begin position="596"/>
        <end position="734"/>
    </location>
</feature>
<feature type="region of interest" description="Disordered" evidence="1">
    <location>
        <begin position="1"/>
        <end position="72"/>
    </location>
</feature>
<feature type="compositionally biased region" description="Low complexity" evidence="1">
    <location>
        <begin position="615"/>
        <end position="664"/>
    </location>
</feature>
<dbReference type="AlphaFoldDB" id="A0A8K0J4U4"/>
<organism evidence="2 3">
    <name type="scientific">Claviceps africana</name>
    <dbReference type="NCBI Taxonomy" id="83212"/>
    <lineage>
        <taxon>Eukaryota</taxon>
        <taxon>Fungi</taxon>
        <taxon>Dikarya</taxon>
        <taxon>Ascomycota</taxon>
        <taxon>Pezizomycotina</taxon>
        <taxon>Sordariomycetes</taxon>
        <taxon>Hypocreomycetidae</taxon>
        <taxon>Hypocreales</taxon>
        <taxon>Clavicipitaceae</taxon>
        <taxon>Claviceps</taxon>
    </lineage>
</organism>
<gene>
    <name evidence="2" type="ORF">E4U42_004559</name>
</gene>
<feature type="region of interest" description="Disordered" evidence="1">
    <location>
        <begin position="118"/>
        <end position="292"/>
    </location>
</feature>
<feature type="compositionally biased region" description="Polar residues" evidence="1">
    <location>
        <begin position="698"/>
        <end position="712"/>
    </location>
</feature>
<feature type="region of interest" description="Disordered" evidence="1">
    <location>
        <begin position="358"/>
        <end position="579"/>
    </location>
</feature>